<evidence type="ECO:0000313" key="8">
    <source>
        <dbReference type="Proteomes" id="UP000768567"/>
    </source>
</evidence>
<keyword evidence="3 6" id="KW-0812">Transmembrane</keyword>
<protein>
    <submittedName>
        <fullName evidence="7">ABC transporter permease</fullName>
    </submittedName>
</protein>
<dbReference type="PANTHER" id="PTHR47089">
    <property type="entry name" value="ABC TRANSPORTER, PERMEASE PROTEIN"/>
    <property type="match status" value="1"/>
</dbReference>
<feature type="transmembrane region" description="Helical" evidence="6">
    <location>
        <begin position="254"/>
        <end position="275"/>
    </location>
</feature>
<keyword evidence="2" id="KW-1003">Cell membrane</keyword>
<dbReference type="InterPro" id="IPR001851">
    <property type="entry name" value="ABC_transp_permease"/>
</dbReference>
<feature type="transmembrane region" description="Helical" evidence="6">
    <location>
        <begin position="337"/>
        <end position="358"/>
    </location>
</feature>
<comment type="subcellular location">
    <subcellularLocation>
        <location evidence="1">Cell membrane</location>
        <topology evidence="1">Multi-pass membrane protein</topology>
    </subcellularLocation>
</comment>
<dbReference type="EMBL" id="JADCKC010000002">
    <property type="protein sequence ID" value="MBE5037434.1"/>
    <property type="molecule type" value="Genomic_DNA"/>
</dbReference>
<feature type="transmembrane region" description="Helical" evidence="6">
    <location>
        <begin position="295"/>
        <end position="317"/>
    </location>
</feature>
<evidence type="ECO:0000256" key="3">
    <source>
        <dbReference type="ARBA" id="ARBA00022692"/>
    </source>
</evidence>
<feature type="transmembrane region" description="Helical" evidence="6">
    <location>
        <begin position="127"/>
        <end position="148"/>
    </location>
</feature>
<evidence type="ECO:0000313" key="7">
    <source>
        <dbReference type="EMBL" id="MBE5037434.1"/>
    </source>
</evidence>
<keyword evidence="8" id="KW-1185">Reference proteome</keyword>
<reference evidence="7 8" key="1">
    <citation type="submission" date="2020-10" db="EMBL/GenBank/DDBJ databases">
        <title>ChiBAC.</title>
        <authorList>
            <person name="Zenner C."/>
            <person name="Hitch T.C.A."/>
            <person name="Clavel T."/>
        </authorList>
    </citation>
    <scope>NUCLEOTIDE SEQUENCE [LARGE SCALE GENOMIC DNA]</scope>
    <source>
        <strain evidence="7 8">DSM 109015</strain>
    </source>
</reference>
<dbReference type="Proteomes" id="UP000768567">
    <property type="component" value="Unassembled WGS sequence"/>
</dbReference>
<accession>A0ABR9R2T8</accession>
<dbReference type="PANTHER" id="PTHR47089:SF1">
    <property type="entry name" value="GUANOSINE ABC TRANSPORTER PERMEASE PROTEIN NUPP"/>
    <property type="match status" value="1"/>
</dbReference>
<sequence length="368" mass="40264">MTKATQTVHEPLLRIAKRDGIPFGKKVLIRAVAILLALVVDALFIFFVTGLNPLSVYGVMYQGTFATPVRFSWALRDLATLLCVGIALAPAFKMRFWNIGAEGQVLIGGMATALTMVYLGSSLPAPLLFVAMFAASVVAGALWGFIPAWFKSRWNTNETLFTLMMNYVATSIVACLTNIMRGQASSLGTLNKATKAGWFPVLFGQRYTINIIVVLVLTFAMYAYLKYSKHGYEIAVVGESENTARYAGINVRRVMIRTMIISGAICGLCGFLIVAGKDQTISTTSAGGRGFTAIIVAWLAKFNTFYMALISFLLVFLERGASEIASAYSLNEYAADIITGVILFFILGSEFFINYRVVRRGETHKEGK</sequence>
<organism evidence="7 8">
    <name type="scientific">Gemmiger gallinarum</name>
    <dbReference type="NCBI Taxonomy" id="2779354"/>
    <lineage>
        <taxon>Bacteria</taxon>
        <taxon>Bacillati</taxon>
        <taxon>Bacillota</taxon>
        <taxon>Clostridia</taxon>
        <taxon>Eubacteriales</taxon>
        <taxon>Gemmiger</taxon>
    </lineage>
</organism>
<proteinExistence type="predicted"/>
<gene>
    <name evidence="7" type="ORF">INF35_06530</name>
</gene>
<dbReference type="RefSeq" id="WP_193500778.1">
    <property type="nucleotide sequence ID" value="NZ_JADCKC010000002.1"/>
</dbReference>
<feature type="transmembrane region" description="Helical" evidence="6">
    <location>
        <begin position="160"/>
        <end position="180"/>
    </location>
</feature>
<evidence type="ECO:0000256" key="4">
    <source>
        <dbReference type="ARBA" id="ARBA00022989"/>
    </source>
</evidence>
<evidence type="ECO:0000256" key="2">
    <source>
        <dbReference type="ARBA" id="ARBA00022475"/>
    </source>
</evidence>
<comment type="caution">
    <text evidence="7">The sequence shown here is derived from an EMBL/GenBank/DDBJ whole genome shotgun (WGS) entry which is preliminary data.</text>
</comment>
<keyword evidence="5 6" id="KW-0472">Membrane</keyword>
<dbReference type="CDD" id="cd06580">
    <property type="entry name" value="TM_PBP1_transp_TpRbsC_like"/>
    <property type="match status" value="1"/>
</dbReference>
<name>A0ABR9R2T8_9FIRM</name>
<evidence type="ECO:0000256" key="6">
    <source>
        <dbReference type="SAM" id="Phobius"/>
    </source>
</evidence>
<dbReference type="Pfam" id="PF02653">
    <property type="entry name" value="BPD_transp_2"/>
    <property type="match status" value="1"/>
</dbReference>
<keyword evidence="4 6" id="KW-1133">Transmembrane helix</keyword>
<evidence type="ECO:0000256" key="1">
    <source>
        <dbReference type="ARBA" id="ARBA00004651"/>
    </source>
</evidence>
<feature type="transmembrane region" description="Helical" evidence="6">
    <location>
        <begin position="27"/>
        <end position="51"/>
    </location>
</feature>
<feature type="transmembrane region" description="Helical" evidence="6">
    <location>
        <begin position="207"/>
        <end position="225"/>
    </location>
</feature>
<evidence type="ECO:0000256" key="5">
    <source>
        <dbReference type="ARBA" id="ARBA00023136"/>
    </source>
</evidence>
<feature type="transmembrane region" description="Helical" evidence="6">
    <location>
        <begin position="104"/>
        <end position="121"/>
    </location>
</feature>